<gene>
    <name evidence="7" type="ORF">SAMN05660653_00609</name>
</gene>
<feature type="active site" description="Schiff-base intermediate with dihydroxyacetone-P" evidence="6">
    <location>
        <position position="177"/>
    </location>
</feature>
<dbReference type="PANTHER" id="PTHR47916">
    <property type="entry name" value="FRUCTOSE-BISPHOSPHATE ALDOLASE CLASS 1"/>
    <property type="match status" value="1"/>
</dbReference>
<dbReference type="InterPro" id="IPR010210">
    <property type="entry name" value="ADH_synthase"/>
</dbReference>
<dbReference type="Gene3D" id="3.20.20.70">
    <property type="entry name" value="Aldolase class I"/>
    <property type="match status" value="1"/>
</dbReference>
<evidence type="ECO:0000256" key="6">
    <source>
        <dbReference type="PIRSR" id="PIRSR038992-1"/>
    </source>
</evidence>
<feature type="active site" description="Proton donor" evidence="6">
    <location>
        <position position="146"/>
    </location>
</feature>
<proteinExistence type="inferred from homology"/>
<evidence type="ECO:0000256" key="2">
    <source>
        <dbReference type="ARBA" id="ARBA00022679"/>
    </source>
</evidence>
<dbReference type="Proteomes" id="UP000198771">
    <property type="component" value="Unassembled WGS sequence"/>
</dbReference>
<evidence type="ECO:0000256" key="3">
    <source>
        <dbReference type="ARBA" id="ARBA00023141"/>
    </source>
</evidence>
<accession>A0A1G6AWA3</accession>
<sequence>MHLGKQIRLERILNRNTRRAVIVPLDHGVTVGPLSGLIDMRQTLSQIAGGGANAVVMHKGLVRCGHRGSGPDIGLIIHLSASTSLSPFPNAKTLVATVEEAIRLGADGVSVHVNLGDENERVMLEDMGKVSATAASWGIPMLAMMYARGPKIVNEFDPAIVSHCARVGVELGADLVKVPYTGDMESFQRVVESCCVPVVIAGGPKMNSVRDVLRMVADSVSAGGAGLSMGRNIFQDEDPKTLLKALHGIVHDDLSVDQAMERLGRDG</sequence>
<dbReference type="CDD" id="cd00958">
    <property type="entry name" value="DhnA"/>
    <property type="match status" value="1"/>
</dbReference>
<keyword evidence="4" id="KW-0704">Schiff base</keyword>
<dbReference type="GO" id="GO:0004332">
    <property type="term" value="F:fructose-bisphosphate aldolase activity"/>
    <property type="evidence" value="ECO:0007669"/>
    <property type="project" value="InterPro"/>
</dbReference>
<dbReference type="OrthoDB" id="5915071at2"/>
<keyword evidence="3" id="KW-0057">Aromatic amino acid biosynthesis</keyword>
<evidence type="ECO:0000256" key="5">
    <source>
        <dbReference type="NCBIfam" id="TIGR01949"/>
    </source>
</evidence>
<dbReference type="PANTHER" id="PTHR47916:SF1">
    <property type="entry name" value="3-HYDROXY-5-PHOSPHONOOXYPENTANE-2,4-DIONE THIOLASE"/>
    <property type="match status" value="1"/>
</dbReference>
<dbReference type="GO" id="GO:0016836">
    <property type="term" value="F:hydro-lyase activity"/>
    <property type="evidence" value="ECO:0007669"/>
    <property type="project" value="InterPro"/>
</dbReference>
<dbReference type="NCBIfam" id="NF005556">
    <property type="entry name" value="PRK07226.1"/>
    <property type="match status" value="1"/>
</dbReference>
<evidence type="ECO:0000313" key="7">
    <source>
        <dbReference type="EMBL" id="SDB12589.1"/>
    </source>
</evidence>
<organism evidence="7 8">
    <name type="scientific">Desulfonatronum thiosulfatophilum</name>
    <dbReference type="NCBI Taxonomy" id="617002"/>
    <lineage>
        <taxon>Bacteria</taxon>
        <taxon>Pseudomonadati</taxon>
        <taxon>Thermodesulfobacteriota</taxon>
        <taxon>Desulfovibrionia</taxon>
        <taxon>Desulfovibrionales</taxon>
        <taxon>Desulfonatronaceae</taxon>
        <taxon>Desulfonatronum</taxon>
    </lineage>
</organism>
<name>A0A1G6AWA3_9BACT</name>
<dbReference type="GO" id="GO:0016740">
    <property type="term" value="F:transferase activity"/>
    <property type="evidence" value="ECO:0007669"/>
    <property type="project" value="UniProtKB-KW"/>
</dbReference>
<dbReference type="SMART" id="SM01133">
    <property type="entry name" value="DeoC"/>
    <property type="match status" value="1"/>
</dbReference>
<reference evidence="7 8" key="1">
    <citation type="submission" date="2016-10" db="EMBL/GenBank/DDBJ databases">
        <authorList>
            <person name="de Groot N.N."/>
        </authorList>
    </citation>
    <scope>NUCLEOTIDE SEQUENCE [LARGE SCALE GENOMIC DNA]</scope>
    <source>
        <strain evidence="7 8">ASO4-2</strain>
    </source>
</reference>
<dbReference type="RefSeq" id="WP_092117119.1">
    <property type="nucleotide sequence ID" value="NZ_FMXO01000003.1"/>
</dbReference>
<dbReference type="GO" id="GO:0009073">
    <property type="term" value="P:aromatic amino acid family biosynthetic process"/>
    <property type="evidence" value="ECO:0007669"/>
    <property type="project" value="UniProtKB-KW"/>
</dbReference>
<dbReference type="NCBIfam" id="TIGR01949">
    <property type="entry name" value="ADH_synth"/>
    <property type="match status" value="1"/>
</dbReference>
<dbReference type="AlphaFoldDB" id="A0A1G6AWA3"/>
<dbReference type="InterPro" id="IPR013785">
    <property type="entry name" value="Aldolase_TIM"/>
</dbReference>
<keyword evidence="8" id="KW-1185">Reference proteome</keyword>
<dbReference type="HAMAP" id="MF_00960">
    <property type="entry name" value="ADH_synthase"/>
    <property type="match status" value="1"/>
</dbReference>
<evidence type="ECO:0000313" key="8">
    <source>
        <dbReference type="Proteomes" id="UP000198771"/>
    </source>
</evidence>
<dbReference type="InterPro" id="IPR002915">
    <property type="entry name" value="DeoC/FbaB/LacD_aldolase"/>
</dbReference>
<dbReference type="SUPFAM" id="SSF51569">
    <property type="entry name" value="Aldolase"/>
    <property type="match status" value="1"/>
</dbReference>
<keyword evidence="2" id="KW-0808">Transferase</keyword>
<dbReference type="InterPro" id="IPR050456">
    <property type="entry name" value="DeoC/FbaB_aldolase"/>
</dbReference>
<dbReference type="GO" id="GO:0008652">
    <property type="term" value="P:amino acid biosynthetic process"/>
    <property type="evidence" value="ECO:0007669"/>
    <property type="project" value="UniProtKB-KW"/>
</dbReference>
<dbReference type="Pfam" id="PF01791">
    <property type="entry name" value="DeoC"/>
    <property type="match status" value="1"/>
</dbReference>
<dbReference type="EC" id="2.2.1.10" evidence="5"/>
<dbReference type="STRING" id="617002.SAMN05660653_00609"/>
<evidence type="ECO:0000256" key="1">
    <source>
        <dbReference type="ARBA" id="ARBA00022605"/>
    </source>
</evidence>
<dbReference type="InterPro" id="IPR041720">
    <property type="entry name" value="FbaB-like"/>
</dbReference>
<dbReference type="EMBL" id="FMXO01000003">
    <property type="protein sequence ID" value="SDB12589.1"/>
    <property type="molecule type" value="Genomic_DNA"/>
</dbReference>
<keyword evidence="1" id="KW-0028">Amino-acid biosynthesis</keyword>
<protein>
    <recommendedName>
        <fullName evidence="5">2-amino-3,7-dideoxy-D-threo-hept-6-ulosonate synthase</fullName>
        <ecNumber evidence="5">2.2.1.10</ecNumber>
    </recommendedName>
</protein>
<dbReference type="PIRSF" id="PIRSF038992">
    <property type="entry name" value="Aldolase_Ia"/>
    <property type="match status" value="1"/>
</dbReference>
<evidence type="ECO:0000256" key="4">
    <source>
        <dbReference type="ARBA" id="ARBA00023270"/>
    </source>
</evidence>